<comment type="similarity">
    <text evidence="1">Belongs to the krueppel C2H2-type zinc-finger protein family.</text>
</comment>
<dbReference type="SUPFAM" id="SSF54695">
    <property type="entry name" value="POZ domain"/>
    <property type="match status" value="1"/>
</dbReference>
<keyword evidence="13" id="KW-1185">Reference proteome</keyword>
<dbReference type="EMBL" id="SRMA01024473">
    <property type="protein sequence ID" value="TRZ00382.1"/>
    <property type="molecule type" value="Genomic_DNA"/>
</dbReference>
<keyword evidence="6" id="KW-0805">Transcription regulation</keyword>
<dbReference type="InterPro" id="IPR000210">
    <property type="entry name" value="BTB/POZ_dom"/>
</dbReference>
<dbReference type="Pfam" id="PF00651">
    <property type="entry name" value="BTB"/>
    <property type="match status" value="1"/>
</dbReference>
<keyword evidence="5" id="KW-0862">Zinc</keyword>
<evidence type="ECO:0000259" key="10">
    <source>
        <dbReference type="PROSITE" id="PS50097"/>
    </source>
</evidence>
<gene>
    <name evidence="12" type="ORF">DNTS_004384</name>
</gene>
<keyword evidence="4 9" id="KW-0863">Zinc-finger</keyword>
<dbReference type="PROSITE" id="PS00028">
    <property type="entry name" value="ZINC_FINGER_C2H2_1"/>
    <property type="match status" value="3"/>
</dbReference>
<dbReference type="PROSITE" id="PS50097">
    <property type="entry name" value="BTB"/>
    <property type="match status" value="1"/>
</dbReference>
<dbReference type="Gene3D" id="3.30.160.60">
    <property type="entry name" value="Classic Zinc Finger"/>
    <property type="match status" value="3"/>
</dbReference>
<name>A0A553RDY7_9TELE</name>
<evidence type="ECO:0008006" key="14">
    <source>
        <dbReference type="Google" id="ProtNLM"/>
    </source>
</evidence>
<dbReference type="AlphaFoldDB" id="A0A553RDY7"/>
<keyword evidence="3" id="KW-0677">Repeat</keyword>
<evidence type="ECO:0000256" key="9">
    <source>
        <dbReference type="PROSITE-ProRule" id="PRU00042"/>
    </source>
</evidence>
<reference evidence="12 13" key="1">
    <citation type="journal article" date="2019" name="Sci. Data">
        <title>Hybrid genome assembly and annotation of Danionella translucida.</title>
        <authorList>
            <person name="Kadobianskyi M."/>
            <person name="Schulze L."/>
            <person name="Schuelke M."/>
            <person name="Judkewitz B."/>
        </authorList>
    </citation>
    <scope>NUCLEOTIDE SEQUENCE [LARGE SCALE GENOMIC DNA]</scope>
    <source>
        <strain evidence="12 13">Bolton</strain>
    </source>
</reference>
<dbReference type="STRING" id="623744.A0A553RDY7"/>
<comment type="caution">
    <text evidence="12">The sequence shown here is derived from an EMBL/GenBank/DDBJ whole genome shotgun (WGS) entry which is preliminary data.</text>
</comment>
<dbReference type="FunFam" id="3.30.160.60:FF:000065">
    <property type="entry name" value="B-cell CLL/lymphoma 6, member B"/>
    <property type="match status" value="1"/>
</dbReference>
<dbReference type="InterPro" id="IPR011333">
    <property type="entry name" value="SKP1/BTB/POZ_sf"/>
</dbReference>
<evidence type="ECO:0000256" key="8">
    <source>
        <dbReference type="ARBA" id="ARBA00023242"/>
    </source>
</evidence>
<dbReference type="Proteomes" id="UP000316079">
    <property type="component" value="Unassembled WGS sequence"/>
</dbReference>
<evidence type="ECO:0000256" key="7">
    <source>
        <dbReference type="ARBA" id="ARBA00023163"/>
    </source>
</evidence>
<feature type="domain" description="BTB" evidence="10">
    <location>
        <begin position="31"/>
        <end position="96"/>
    </location>
</feature>
<evidence type="ECO:0000256" key="6">
    <source>
        <dbReference type="ARBA" id="ARBA00023015"/>
    </source>
</evidence>
<dbReference type="InterPro" id="IPR050457">
    <property type="entry name" value="ZnFinger_BTB_dom_contain"/>
</dbReference>
<dbReference type="GO" id="GO:0000981">
    <property type="term" value="F:DNA-binding transcription factor activity, RNA polymerase II-specific"/>
    <property type="evidence" value="ECO:0007669"/>
    <property type="project" value="TreeGrafter"/>
</dbReference>
<dbReference type="Gene3D" id="3.30.710.10">
    <property type="entry name" value="Potassium Channel Kv1.1, Chain A"/>
    <property type="match status" value="1"/>
</dbReference>
<sequence>MDLDVVSFHLPGHGDAVLNAMNSLRTQQHFCDVTIVAGGRHMFRGHKVVLAACSVFLRDQFLMNPSAELQVSMLHSSTVVFELLQSCYTGKLEFSSRDIVNYLTAASYLQMEHVVERCRGALSQYLQPQNSSLVPTSNKSVQTIKPNDESMPVIVSVRGSDASSHLNTQDEYESDVVQVIIDDLQMAEKTSGAEEDDREATIASEDLCQLEKGAGFSAEMRMKDSGLQGRQRYGRGGRAKGFKRRKRYVFKKDRALLGSSHESWCFPVSDDLMANFRSDFQCDDQAQEHLEGCSIQDEKREVISPDGGLAHFGVSASSGVEGMGIATTSFEHGAADESVVGSTSSGTGPVVCKQCGLIFTSTQELSTHCLSSHKQYVCPCCGKQFAQSKTLNRHMKVHRDSSRLPSCPLCHKTFTQKTTMYDHMNVHSGERPYICAYCPFRFAHRSALRRHLLEQHGKTMPQNHEEMQRKKEVVGEMV</sequence>
<feature type="domain" description="C2H2-type" evidence="11">
    <location>
        <begin position="433"/>
        <end position="461"/>
    </location>
</feature>
<dbReference type="PANTHER" id="PTHR46105:SF28">
    <property type="entry name" value="ZINC FINGER PROTEIN 37-LIKE"/>
    <property type="match status" value="1"/>
</dbReference>
<evidence type="ECO:0000313" key="13">
    <source>
        <dbReference type="Proteomes" id="UP000316079"/>
    </source>
</evidence>
<dbReference type="FunFam" id="3.30.160.60:FF:000761">
    <property type="entry name" value="Zinc finger protein 449"/>
    <property type="match status" value="1"/>
</dbReference>
<accession>A0A553RDY7</accession>
<keyword evidence="7" id="KW-0804">Transcription</keyword>
<dbReference type="InterPro" id="IPR036236">
    <property type="entry name" value="Znf_C2H2_sf"/>
</dbReference>
<proteinExistence type="inferred from homology"/>
<evidence type="ECO:0000256" key="1">
    <source>
        <dbReference type="ARBA" id="ARBA00006991"/>
    </source>
</evidence>
<dbReference type="GO" id="GO:0000978">
    <property type="term" value="F:RNA polymerase II cis-regulatory region sequence-specific DNA binding"/>
    <property type="evidence" value="ECO:0007669"/>
    <property type="project" value="TreeGrafter"/>
</dbReference>
<dbReference type="Pfam" id="PF00096">
    <property type="entry name" value="zf-C2H2"/>
    <property type="match status" value="2"/>
</dbReference>
<dbReference type="PROSITE" id="PS50157">
    <property type="entry name" value="ZINC_FINGER_C2H2_2"/>
    <property type="match status" value="3"/>
</dbReference>
<dbReference type="PANTHER" id="PTHR46105">
    <property type="entry name" value="AGAP004733-PA"/>
    <property type="match status" value="1"/>
</dbReference>
<evidence type="ECO:0000256" key="4">
    <source>
        <dbReference type="ARBA" id="ARBA00022771"/>
    </source>
</evidence>
<keyword evidence="2" id="KW-0479">Metal-binding</keyword>
<evidence type="ECO:0000256" key="3">
    <source>
        <dbReference type="ARBA" id="ARBA00022737"/>
    </source>
</evidence>
<dbReference type="OrthoDB" id="2311693at2759"/>
<dbReference type="InterPro" id="IPR013087">
    <property type="entry name" value="Znf_C2H2_type"/>
</dbReference>
<evidence type="ECO:0000256" key="5">
    <source>
        <dbReference type="ARBA" id="ARBA00022833"/>
    </source>
</evidence>
<dbReference type="SUPFAM" id="SSF57667">
    <property type="entry name" value="beta-beta-alpha zinc fingers"/>
    <property type="match status" value="2"/>
</dbReference>
<feature type="domain" description="C2H2-type" evidence="11">
    <location>
        <begin position="376"/>
        <end position="403"/>
    </location>
</feature>
<feature type="domain" description="C2H2-type" evidence="11">
    <location>
        <begin position="405"/>
        <end position="432"/>
    </location>
</feature>
<dbReference type="Pfam" id="PF13894">
    <property type="entry name" value="zf-C2H2_4"/>
    <property type="match status" value="1"/>
</dbReference>
<evidence type="ECO:0000313" key="12">
    <source>
        <dbReference type="EMBL" id="TRZ00382.1"/>
    </source>
</evidence>
<dbReference type="GO" id="GO:0008270">
    <property type="term" value="F:zinc ion binding"/>
    <property type="evidence" value="ECO:0007669"/>
    <property type="project" value="UniProtKB-KW"/>
</dbReference>
<keyword evidence="8" id="KW-0539">Nucleus</keyword>
<evidence type="ECO:0000259" key="11">
    <source>
        <dbReference type="PROSITE" id="PS50157"/>
    </source>
</evidence>
<protein>
    <recommendedName>
        <fullName evidence="14">BTB domain-containing protein</fullName>
    </recommendedName>
</protein>
<evidence type="ECO:0000256" key="2">
    <source>
        <dbReference type="ARBA" id="ARBA00022723"/>
    </source>
</evidence>
<organism evidence="12 13">
    <name type="scientific">Danionella cerebrum</name>
    <dbReference type="NCBI Taxonomy" id="2873325"/>
    <lineage>
        <taxon>Eukaryota</taxon>
        <taxon>Metazoa</taxon>
        <taxon>Chordata</taxon>
        <taxon>Craniata</taxon>
        <taxon>Vertebrata</taxon>
        <taxon>Euteleostomi</taxon>
        <taxon>Actinopterygii</taxon>
        <taxon>Neopterygii</taxon>
        <taxon>Teleostei</taxon>
        <taxon>Ostariophysi</taxon>
        <taxon>Cypriniformes</taxon>
        <taxon>Danionidae</taxon>
        <taxon>Danioninae</taxon>
        <taxon>Danionella</taxon>
    </lineage>
</organism>
<dbReference type="SMART" id="SM00355">
    <property type="entry name" value="ZnF_C2H2"/>
    <property type="match status" value="4"/>
</dbReference>
<dbReference type="SMART" id="SM00225">
    <property type="entry name" value="BTB"/>
    <property type="match status" value="1"/>
</dbReference>